<dbReference type="EMBL" id="JAOPGA020000605">
    <property type="protein sequence ID" value="KAL0479906.1"/>
    <property type="molecule type" value="Genomic_DNA"/>
</dbReference>
<dbReference type="Proteomes" id="UP001431209">
    <property type="component" value="Unassembled WGS sequence"/>
</dbReference>
<evidence type="ECO:0000313" key="3">
    <source>
        <dbReference type="Proteomes" id="UP001431209"/>
    </source>
</evidence>
<gene>
    <name evidence="2" type="ORF">AKO1_007376</name>
</gene>
<protein>
    <submittedName>
        <fullName evidence="2">ISD11</fullName>
    </submittedName>
</protein>
<name>A0AAW2YR38_9EUKA</name>
<dbReference type="Pfam" id="PF05347">
    <property type="entry name" value="Complex1_LYR"/>
    <property type="match status" value="1"/>
</dbReference>
<dbReference type="AlphaFoldDB" id="A0AAW2YR38"/>
<comment type="caution">
    <text evidence="2">The sequence shown here is derived from an EMBL/GenBank/DDBJ whole genome shotgun (WGS) entry which is preliminary data.</text>
</comment>
<dbReference type="InterPro" id="IPR008011">
    <property type="entry name" value="Complex1_LYR_dom"/>
</dbReference>
<feature type="domain" description="Complex 1 LYR protein" evidence="1">
    <location>
        <begin position="21"/>
        <end position="65"/>
    </location>
</feature>
<accession>A0AAW2YR38</accession>
<evidence type="ECO:0000259" key="1">
    <source>
        <dbReference type="Pfam" id="PF05347"/>
    </source>
</evidence>
<keyword evidence="3" id="KW-1185">Reference proteome</keyword>
<evidence type="ECO:0000313" key="2">
    <source>
        <dbReference type="EMBL" id="KAL0479906.1"/>
    </source>
</evidence>
<sequence length="66" mass="7665">MPIFGLSKPKVLYTDPKKRVQVLSVFVQLIKIAVKFPNVEVQNKYRTLIKTSFKKNKREKSSEKVA</sequence>
<reference evidence="2 3" key="1">
    <citation type="submission" date="2024-03" db="EMBL/GenBank/DDBJ databases">
        <title>The Acrasis kona genome and developmental transcriptomes reveal deep origins of eukaryotic multicellular pathways.</title>
        <authorList>
            <person name="Sheikh S."/>
            <person name="Fu C.-J."/>
            <person name="Brown M.W."/>
            <person name="Baldauf S.L."/>
        </authorList>
    </citation>
    <scope>NUCLEOTIDE SEQUENCE [LARGE SCALE GENOMIC DNA]</scope>
    <source>
        <strain evidence="2 3">ATCC MYA-3509</strain>
    </source>
</reference>
<proteinExistence type="predicted"/>
<organism evidence="2 3">
    <name type="scientific">Acrasis kona</name>
    <dbReference type="NCBI Taxonomy" id="1008807"/>
    <lineage>
        <taxon>Eukaryota</taxon>
        <taxon>Discoba</taxon>
        <taxon>Heterolobosea</taxon>
        <taxon>Tetramitia</taxon>
        <taxon>Eutetramitia</taxon>
        <taxon>Acrasidae</taxon>
        <taxon>Acrasis</taxon>
    </lineage>
</organism>